<name>S0ETD9_CHTCT</name>
<dbReference type="GO" id="GO:0043022">
    <property type="term" value="F:ribosome binding"/>
    <property type="evidence" value="ECO:0007669"/>
    <property type="project" value="TreeGrafter"/>
</dbReference>
<evidence type="ECO:0000256" key="3">
    <source>
        <dbReference type="ARBA" id="ARBA00022917"/>
    </source>
</evidence>
<dbReference type="PATRIC" id="fig|1303518.3.peg.904"/>
<protein>
    <recommendedName>
        <fullName evidence="4 5">Translation initiation factor IF-3</fullName>
    </recommendedName>
</protein>
<reference evidence="10" key="1">
    <citation type="submission" date="2013-03" db="EMBL/GenBank/DDBJ databases">
        <title>Genome sequence of Chthonomonas calidirosea, the first sequenced genome from the Armatimonadetes phylum (formally candidate division OP10).</title>
        <authorList>
            <person name="Lee K.C.Y."/>
            <person name="Morgan X.C."/>
            <person name="Dunfield P.F."/>
            <person name="Tamas I."/>
            <person name="Houghton K.M."/>
            <person name="Vyssotski M."/>
            <person name="Ryan J.L.J."/>
            <person name="Lagutin K."/>
            <person name="McDonald I.R."/>
            <person name="Stott M.B."/>
        </authorList>
    </citation>
    <scope>NUCLEOTIDE SEQUENCE [LARGE SCALE GENOMIC DNA]</scope>
    <source>
        <strain evidence="10">DSM 23976 / ICMP 18418 / T49</strain>
    </source>
</reference>
<dbReference type="NCBIfam" id="TIGR00168">
    <property type="entry name" value="infC"/>
    <property type="match status" value="1"/>
</dbReference>
<dbReference type="SUPFAM" id="SSF54364">
    <property type="entry name" value="Translation initiation factor IF3, N-terminal domain"/>
    <property type="match status" value="1"/>
</dbReference>
<dbReference type="GO" id="GO:0003743">
    <property type="term" value="F:translation initiation factor activity"/>
    <property type="evidence" value="ECO:0007669"/>
    <property type="project" value="UniProtKB-UniRule"/>
</dbReference>
<sequence>MRFETEVADINKDLRINEQILRGPRETRVRDVRVIDENGQALGIMNVRDALALAQEKGLDLIEVAPMAQPPVCRIGDYGRIKYEQTKREREQQRKQRQQGEVKDVRIDPRSGMISDHDLQIKVKNIARFLQEGNKVKVTFRFIGRGITRPELGKQTMERIVQQLADCAQVERPPVLEGKQLIMVLSPKTGA</sequence>
<dbReference type="GO" id="GO:0005829">
    <property type="term" value="C:cytosol"/>
    <property type="evidence" value="ECO:0007669"/>
    <property type="project" value="TreeGrafter"/>
</dbReference>
<keyword evidence="2 4" id="KW-0396">Initiation factor</keyword>
<dbReference type="AlphaFoldDB" id="S0ETD9"/>
<gene>
    <name evidence="4" type="primary">infC</name>
    <name evidence="9" type="ORF">CCALI_00893</name>
</gene>
<comment type="similarity">
    <text evidence="1 4">Belongs to the IF-3 family.</text>
</comment>
<comment type="function">
    <text evidence="4">IF-3 binds to the 30S ribosomal subunit and shifts the equilibrium between 70S ribosomes and their 50S and 30S subunits in favor of the free subunits, thus enhancing the availability of 30S subunits on which protein synthesis initiation begins.</text>
</comment>
<accession>S0ETD9</accession>
<keyword evidence="10" id="KW-1185">Reference proteome</keyword>
<dbReference type="InterPro" id="IPR019815">
    <property type="entry name" value="Translation_initiation_fac_3_C"/>
</dbReference>
<dbReference type="HOGENOM" id="CLU_054919_3_1_0"/>
<dbReference type="eggNOG" id="COG0290">
    <property type="taxonomic scope" value="Bacteria"/>
</dbReference>
<evidence type="ECO:0000259" key="7">
    <source>
        <dbReference type="Pfam" id="PF00707"/>
    </source>
</evidence>
<evidence type="ECO:0000313" key="10">
    <source>
        <dbReference type="Proteomes" id="UP000014227"/>
    </source>
</evidence>
<feature type="domain" description="Translation initiation factor 3 C-terminal" evidence="7">
    <location>
        <begin position="101"/>
        <end position="188"/>
    </location>
</feature>
<feature type="region of interest" description="Disordered" evidence="6">
    <location>
        <begin position="85"/>
        <end position="106"/>
    </location>
</feature>
<dbReference type="PANTHER" id="PTHR10938:SF0">
    <property type="entry name" value="TRANSLATION INITIATION FACTOR IF-3, MITOCHONDRIAL"/>
    <property type="match status" value="1"/>
</dbReference>
<dbReference type="KEGG" id="ccz:CCALI_00893"/>
<dbReference type="RefSeq" id="WP_016482270.1">
    <property type="nucleotide sequence ID" value="NC_021487.1"/>
</dbReference>
<dbReference type="SUPFAM" id="SSF55200">
    <property type="entry name" value="Translation initiation factor IF3, C-terminal domain"/>
    <property type="match status" value="1"/>
</dbReference>
<evidence type="ECO:0000256" key="4">
    <source>
        <dbReference type="HAMAP-Rule" id="MF_00080"/>
    </source>
</evidence>
<dbReference type="PANTHER" id="PTHR10938">
    <property type="entry name" value="TRANSLATION INITIATION FACTOR IF-3"/>
    <property type="match status" value="1"/>
</dbReference>
<evidence type="ECO:0000313" key="9">
    <source>
        <dbReference type="EMBL" id="CCW34716.1"/>
    </source>
</evidence>
<dbReference type="GO" id="GO:0016020">
    <property type="term" value="C:membrane"/>
    <property type="evidence" value="ECO:0007669"/>
    <property type="project" value="TreeGrafter"/>
</dbReference>
<dbReference type="Gene3D" id="3.10.20.80">
    <property type="entry name" value="Translation initiation factor 3 (IF-3), N-terminal domain"/>
    <property type="match status" value="1"/>
</dbReference>
<comment type="subcellular location">
    <subcellularLocation>
        <location evidence="4">Cytoplasm</location>
    </subcellularLocation>
</comment>
<dbReference type="InterPro" id="IPR019814">
    <property type="entry name" value="Translation_initiation_fac_3_N"/>
</dbReference>
<comment type="subunit">
    <text evidence="4">Monomer.</text>
</comment>
<dbReference type="FunCoup" id="S0ETD9">
    <property type="interactions" value="415"/>
</dbReference>
<dbReference type="Proteomes" id="UP000014227">
    <property type="component" value="Chromosome I"/>
</dbReference>
<dbReference type="GO" id="GO:0032790">
    <property type="term" value="P:ribosome disassembly"/>
    <property type="evidence" value="ECO:0007669"/>
    <property type="project" value="TreeGrafter"/>
</dbReference>
<dbReference type="FunFam" id="3.30.110.10:FF:000001">
    <property type="entry name" value="Translation initiation factor IF-3"/>
    <property type="match status" value="1"/>
</dbReference>
<dbReference type="InterPro" id="IPR001288">
    <property type="entry name" value="Translation_initiation_fac_3"/>
</dbReference>
<dbReference type="HAMAP" id="MF_00080">
    <property type="entry name" value="IF_3"/>
    <property type="match status" value="1"/>
</dbReference>
<keyword evidence="4" id="KW-0963">Cytoplasm</keyword>
<dbReference type="InterPro" id="IPR036787">
    <property type="entry name" value="T_IF-3_N_sf"/>
</dbReference>
<evidence type="ECO:0000259" key="8">
    <source>
        <dbReference type="Pfam" id="PF05198"/>
    </source>
</evidence>
<evidence type="ECO:0000256" key="5">
    <source>
        <dbReference type="NCBIfam" id="TIGR00168"/>
    </source>
</evidence>
<evidence type="ECO:0000256" key="6">
    <source>
        <dbReference type="SAM" id="MobiDB-lite"/>
    </source>
</evidence>
<feature type="domain" description="Translation initiation factor 3 N-terminal" evidence="8">
    <location>
        <begin position="26"/>
        <end position="92"/>
    </location>
</feature>
<dbReference type="Pfam" id="PF00707">
    <property type="entry name" value="IF3_C"/>
    <property type="match status" value="1"/>
</dbReference>
<evidence type="ECO:0000256" key="2">
    <source>
        <dbReference type="ARBA" id="ARBA00022540"/>
    </source>
</evidence>
<dbReference type="EMBL" id="HF951689">
    <property type="protein sequence ID" value="CCW34716.1"/>
    <property type="molecule type" value="Genomic_DNA"/>
</dbReference>
<dbReference type="STRING" id="454171.CP488_00262"/>
<dbReference type="Gene3D" id="3.30.110.10">
    <property type="entry name" value="Translation initiation factor 3 (IF-3), C-terminal domain"/>
    <property type="match status" value="1"/>
</dbReference>
<proteinExistence type="inferred from homology"/>
<organism evidence="9 10">
    <name type="scientific">Chthonomonas calidirosea (strain DSM 23976 / ICMP 18418 / T49)</name>
    <dbReference type="NCBI Taxonomy" id="1303518"/>
    <lineage>
        <taxon>Bacteria</taxon>
        <taxon>Bacillati</taxon>
        <taxon>Armatimonadota</taxon>
        <taxon>Chthonomonadia</taxon>
        <taxon>Chthonomonadales</taxon>
        <taxon>Chthonomonadaceae</taxon>
        <taxon>Chthonomonas</taxon>
    </lineage>
</organism>
<dbReference type="Pfam" id="PF05198">
    <property type="entry name" value="IF3_N"/>
    <property type="match status" value="1"/>
</dbReference>
<evidence type="ECO:0000256" key="1">
    <source>
        <dbReference type="ARBA" id="ARBA00005439"/>
    </source>
</evidence>
<keyword evidence="3 4" id="KW-0648">Protein biosynthesis</keyword>
<dbReference type="InParanoid" id="S0ETD9"/>
<dbReference type="InterPro" id="IPR036788">
    <property type="entry name" value="T_IF-3_C_sf"/>
</dbReference>